<organism evidence="4 5">
    <name type="scientific">Ficus carica</name>
    <name type="common">Common fig</name>
    <dbReference type="NCBI Taxonomy" id="3494"/>
    <lineage>
        <taxon>Eukaryota</taxon>
        <taxon>Viridiplantae</taxon>
        <taxon>Streptophyta</taxon>
        <taxon>Embryophyta</taxon>
        <taxon>Tracheophyta</taxon>
        <taxon>Spermatophyta</taxon>
        <taxon>Magnoliopsida</taxon>
        <taxon>eudicotyledons</taxon>
        <taxon>Gunneridae</taxon>
        <taxon>Pentapetalae</taxon>
        <taxon>rosids</taxon>
        <taxon>fabids</taxon>
        <taxon>Rosales</taxon>
        <taxon>Moraceae</taxon>
        <taxon>Ficeae</taxon>
        <taxon>Ficus</taxon>
    </lineage>
</organism>
<dbReference type="Gene3D" id="3.30.559.10">
    <property type="entry name" value="Chloramphenicol acetyltransferase-like domain"/>
    <property type="match status" value="2"/>
</dbReference>
<dbReference type="GO" id="GO:0016746">
    <property type="term" value="F:acyltransferase activity"/>
    <property type="evidence" value="ECO:0007669"/>
    <property type="project" value="UniProtKB-KW"/>
</dbReference>
<reference evidence="4" key="1">
    <citation type="submission" date="2023-07" db="EMBL/GenBank/DDBJ databases">
        <title>draft genome sequence of fig (Ficus carica).</title>
        <authorList>
            <person name="Takahashi T."/>
            <person name="Nishimura K."/>
        </authorList>
    </citation>
    <scope>NUCLEOTIDE SEQUENCE</scope>
</reference>
<dbReference type="PANTHER" id="PTHR31623:SF17">
    <property type="entry name" value="F21J9.9"/>
    <property type="match status" value="1"/>
</dbReference>
<comment type="similarity">
    <text evidence="1">Belongs to the plant acyltransferase family.</text>
</comment>
<evidence type="ECO:0000313" key="5">
    <source>
        <dbReference type="Proteomes" id="UP001187192"/>
    </source>
</evidence>
<evidence type="ECO:0008006" key="6">
    <source>
        <dbReference type="Google" id="ProtNLM"/>
    </source>
</evidence>
<protein>
    <recommendedName>
        <fullName evidence="6">BAHD acyltransferase</fullName>
    </recommendedName>
</protein>
<sequence length="394" mass="43574">MSLTPPPAPPQLSLSSKTLSLKLSPSSTLFAGRIRDRESILCNDDGVDFLQAKVKLNLSSLLHNPNTELLHLLFPDNLQWSYTRGSTLLAVQVNRFDCGGLAVGVCMSHKLSDAATVVSFVNCWASTARNAAEEVSFPVLHVASDLFRRGDLPLPEAVRKTGCYASRRFVFEAEKIDVLKALISGQVQDNPTRVEAVTALLYKSAINASNSVSETNNTPTTRHLLVQHVNMRPRMAPTLPETAVGSLSWFFPVSTPEESSGMEQFLGALVCRMREGLNKLCTNFAEKFGGEDWFLAMGEILKEQRGLLRRSDQEVLRFSSWCRFPVFESDFGWGKPVWVSSVGSVDKNVFILMDQDENGGGIQVFVTLEEQEMLAFERDQELLAFASCNASVLN</sequence>
<evidence type="ECO:0000256" key="1">
    <source>
        <dbReference type="ARBA" id="ARBA00009861"/>
    </source>
</evidence>
<comment type="caution">
    <text evidence="4">The sequence shown here is derived from an EMBL/GenBank/DDBJ whole genome shotgun (WGS) entry which is preliminary data.</text>
</comment>
<evidence type="ECO:0000313" key="4">
    <source>
        <dbReference type="EMBL" id="GMN49138.1"/>
    </source>
</evidence>
<evidence type="ECO:0000256" key="3">
    <source>
        <dbReference type="ARBA" id="ARBA00023315"/>
    </source>
</evidence>
<dbReference type="Proteomes" id="UP001187192">
    <property type="component" value="Unassembled WGS sequence"/>
</dbReference>
<keyword evidence="3" id="KW-0012">Acyltransferase</keyword>
<evidence type="ECO:0000256" key="2">
    <source>
        <dbReference type="ARBA" id="ARBA00022679"/>
    </source>
</evidence>
<accession>A0AA88AN45</accession>
<dbReference type="AlphaFoldDB" id="A0AA88AN45"/>
<dbReference type="Pfam" id="PF02458">
    <property type="entry name" value="Transferase"/>
    <property type="match status" value="1"/>
</dbReference>
<gene>
    <name evidence="4" type="ORF">TIFTF001_018308</name>
</gene>
<keyword evidence="2" id="KW-0808">Transferase</keyword>
<name>A0AA88AN45_FICCA</name>
<dbReference type="InterPro" id="IPR023213">
    <property type="entry name" value="CAT-like_dom_sf"/>
</dbReference>
<dbReference type="PANTHER" id="PTHR31623">
    <property type="entry name" value="F21J9.9"/>
    <property type="match status" value="1"/>
</dbReference>
<keyword evidence="5" id="KW-1185">Reference proteome</keyword>
<dbReference type="EMBL" id="BTGU01000030">
    <property type="protein sequence ID" value="GMN49138.1"/>
    <property type="molecule type" value="Genomic_DNA"/>
</dbReference>
<proteinExistence type="inferred from homology"/>